<evidence type="ECO:0000256" key="1">
    <source>
        <dbReference type="SAM" id="SignalP"/>
    </source>
</evidence>
<reference evidence="2" key="1">
    <citation type="journal article" date="2015" name="Sci. Rep.">
        <title>Tissue- and time-dependent transcription in Ixodes ricinus salivary glands and midguts when blood feeding on the vertebrate host.</title>
        <authorList>
            <person name="Kotsyfakis M."/>
            <person name="Schwarz A."/>
            <person name="Erhart J."/>
            <person name="Ribeiro J.M."/>
        </authorList>
    </citation>
    <scope>NUCLEOTIDE SEQUENCE</scope>
    <source>
        <tissue evidence="2">Salivary gland and midgut</tissue>
    </source>
</reference>
<proteinExistence type="evidence at transcript level"/>
<name>V5GN98_IXORI</name>
<sequence>MCRNISNMLFVLFAVVLSLAAFKGEGIEISLLDCYAVVKRVGDIICGIYGYDTSGGLTYQTCELGCGVKKVQLPKEACSNGNMHQTCTQELKDNLRKWSTDMMERNKKIWC</sequence>
<accession>V5GN98</accession>
<feature type="chain" id="PRO_5004737438" evidence="1">
    <location>
        <begin position="27"/>
        <end position="111"/>
    </location>
</feature>
<keyword evidence="1" id="KW-0732">Signal</keyword>
<dbReference type="EMBL" id="GANP01012628">
    <property type="protein sequence ID" value="JAB71840.1"/>
    <property type="molecule type" value="mRNA"/>
</dbReference>
<dbReference type="AlphaFoldDB" id="V5GN98"/>
<protein>
    <submittedName>
        <fullName evidence="2">Putative secreted protein</fullName>
    </submittedName>
</protein>
<organism evidence="2">
    <name type="scientific">Ixodes ricinus</name>
    <name type="common">Common tick</name>
    <name type="synonym">Acarus ricinus</name>
    <dbReference type="NCBI Taxonomy" id="34613"/>
    <lineage>
        <taxon>Eukaryota</taxon>
        <taxon>Metazoa</taxon>
        <taxon>Ecdysozoa</taxon>
        <taxon>Arthropoda</taxon>
        <taxon>Chelicerata</taxon>
        <taxon>Arachnida</taxon>
        <taxon>Acari</taxon>
        <taxon>Parasitiformes</taxon>
        <taxon>Ixodida</taxon>
        <taxon>Ixodoidea</taxon>
        <taxon>Ixodidae</taxon>
        <taxon>Ixodinae</taxon>
        <taxon>Ixodes</taxon>
    </lineage>
</organism>
<evidence type="ECO:0000313" key="2">
    <source>
        <dbReference type="EMBL" id="JAB71840.1"/>
    </source>
</evidence>
<feature type="signal peptide" evidence="1">
    <location>
        <begin position="1"/>
        <end position="26"/>
    </location>
</feature>